<accession>E3LID6</accession>
<reference evidence="2" key="1">
    <citation type="submission" date="2007-07" db="EMBL/GenBank/DDBJ databases">
        <title>PCAP assembly of the Caenorhabditis remanei genome.</title>
        <authorList>
            <consortium name="The Caenorhabditis remanei Sequencing Consortium"/>
            <person name="Wilson R.K."/>
        </authorList>
    </citation>
    <scope>NUCLEOTIDE SEQUENCE [LARGE SCALE GENOMIC DNA]</scope>
    <source>
        <strain evidence="2">PB4641</strain>
    </source>
</reference>
<dbReference type="AlphaFoldDB" id="E3LID6"/>
<dbReference type="HOGENOM" id="CLU_618546_0_0_1"/>
<evidence type="ECO:0000313" key="2">
    <source>
        <dbReference type="EMBL" id="EFO94824.1"/>
    </source>
</evidence>
<gene>
    <name evidence="2" type="ORF">CRE_09358</name>
</gene>
<dbReference type="OMA" id="PFRETFN"/>
<feature type="domain" description="F-box" evidence="1">
    <location>
        <begin position="13"/>
        <end position="45"/>
    </location>
</feature>
<organism evidence="3">
    <name type="scientific">Caenorhabditis remanei</name>
    <name type="common">Caenorhabditis vulgaris</name>
    <dbReference type="NCBI Taxonomy" id="31234"/>
    <lineage>
        <taxon>Eukaryota</taxon>
        <taxon>Metazoa</taxon>
        <taxon>Ecdysozoa</taxon>
        <taxon>Nematoda</taxon>
        <taxon>Chromadorea</taxon>
        <taxon>Rhabditida</taxon>
        <taxon>Rhabditina</taxon>
        <taxon>Rhabditomorpha</taxon>
        <taxon>Rhabditoidea</taxon>
        <taxon>Rhabditidae</taxon>
        <taxon>Peloderinae</taxon>
        <taxon>Caenorhabditis</taxon>
    </lineage>
</organism>
<evidence type="ECO:0000259" key="1">
    <source>
        <dbReference type="PROSITE" id="PS50181"/>
    </source>
</evidence>
<sequence length="443" mass="51335">MQSSQRGNGRPKPFRLLDLPPKILLRIIPLIDIFELALATRKTRRVLKSLKIPVDHFIIQHLEGKHGFSFGIEGGTVVSWYFVDVPQVKDPKDFMSFFSIEGIDFPTRTKNQKECFDHCNGYDNVSIYNSSKHKSGYRPFRETFNVADITKRSKGQQYHNVRYTPITMSGAALPKCWTPNVPDDYQTCLDCFIRFVEVVFKCGVTGYHMDIKSVPNFGKFFTKNVIKNSCRTFELSGVRPQEDSPLTMEAYDIDWVLTNTPINTKLTINCDRIAGNFKLEVVGHIVKVSCLKTICFQPLMQKAITFNCVMKFFAYENLAQSQCNQLEIGSGSQLREIDYREFIATWLDGNNREFRYLDSRIGAKHAEHLKKTLFDAFKTEKCDMKRRMDNYEPTPLHILSDWYDGTVYPNARDIHRRDGMTATIVVHNECFIFVVWHKKSHKH</sequence>
<dbReference type="OrthoDB" id="5773674at2759"/>
<dbReference type="Proteomes" id="UP000008281">
    <property type="component" value="Unassembled WGS sequence"/>
</dbReference>
<proteinExistence type="predicted"/>
<dbReference type="InParanoid" id="E3LID6"/>
<protein>
    <recommendedName>
        <fullName evidence="1">F-box domain-containing protein</fullName>
    </recommendedName>
</protein>
<dbReference type="EMBL" id="DS268409">
    <property type="protein sequence ID" value="EFO94824.1"/>
    <property type="molecule type" value="Genomic_DNA"/>
</dbReference>
<name>E3LID6_CAERE</name>
<dbReference type="PROSITE" id="PS50181">
    <property type="entry name" value="FBOX"/>
    <property type="match status" value="1"/>
</dbReference>
<dbReference type="PANTHER" id="PTHR21503:SF8">
    <property type="entry name" value="F-BOX ASSOCIATED DOMAIN-CONTAINING PROTEIN-RELATED"/>
    <property type="match status" value="1"/>
</dbReference>
<dbReference type="eggNOG" id="ENOG502THCJ">
    <property type="taxonomic scope" value="Eukaryota"/>
</dbReference>
<dbReference type="PANTHER" id="PTHR21503">
    <property type="entry name" value="F-BOX-CONTAINING HYPOTHETICAL PROTEIN C.ELEGANS"/>
    <property type="match status" value="1"/>
</dbReference>
<dbReference type="InterPro" id="IPR001810">
    <property type="entry name" value="F-box_dom"/>
</dbReference>
<evidence type="ECO:0000313" key="3">
    <source>
        <dbReference type="Proteomes" id="UP000008281"/>
    </source>
</evidence>
<keyword evidence="3" id="KW-1185">Reference proteome</keyword>